<keyword evidence="11" id="KW-0234">DNA repair</keyword>
<reference evidence="14" key="1">
    <citation type="submission" date="2017-09" db="EMBL/GenBank/DDBJ databases">
        <title>Depth-based differentiation of microbial function through sediment-hosted aquifers and enrichment of novel symbionts in the deep terrestrial subsurface.</title>
        <authorList>
            <person name="Probst A.J."/>
            <person name="Ladd B."/>
            <person name="Jarett J.K."/>
            <person name="Geller-Mcgrath D.E."/>
            <person name="Sieber C.M.K."/>
            <person name="Emerson J.B."/>
            <person name="Anantharaman K."/>
            <person name="Thomas B.C."/>
            <person name="Malmstrom R."/>
            <person name="Stieglmeier M."/>
            <person name="Klingl A."/>
            <person name="Woyke T."/>
            <person name="Ryan C.M."/>
            <person name="Banfield J.F."/>
        </authorList>
    </citation>
    <scope>NUCLEOTIDE SEQUENCE [LARGE SCALE GENOMIC DNA]</scope>
</reference>
<dbReference type="GO" id="GO:0006281">
    <property type="term" value="P:DNA repair"/>
    <property type="evidence" value="ECO:0007669"/>
    <property type="project" value="UniProtKB-KW"/>
</dbReference>
<dbReference type="EMBL" id="PFSJ01000022">
    <property type="protein sequence ID" value="PJC23553.1"/>
    <property type="molecule type" value="Genomic_DNA"/>
</dbReference>
<dbReference type="GO" id="GO:0004844">
    <property type="term" value="F:uracil DNA N-glycosylase activity"/>
    <property type="evidence" value="ECO:0007669"/>
    <property type="project" value="UniProtKB-EC"/>
</dbReference>
<comment type="similarity">
    <text evidence="2">Belongs to the uracil-DNA glycosylase (UDG) superfamily. Type 4 (UDGa) family.</text>
</comment>
<dbReference type="InterPro" id="IPR051536">
    <property type="entry name" value="UDG_Type-4/5"/>
</dbReference>
<dbReference type="GO" id="GO:0046872">
    <property type="term" value="F:metal ion binding"/>
    <property type="evidence" value="ECO:0007669"/>
    <property type="project" value="UniProtKB-KW"/>
</dbReference>
<dbReference type="InterPro" id="IPR005122">
    <property type="entry name" value="Uracil-DNA_glycosylase-like"/>
</dbReference>
<evidence type="ECO:0000256" key="4">
    <source>
        <dbReference type="ARBA" id="ARBA00019403"/>
    </source>
</evidence>
<evidence type="ECO:0000256" key="2">
    <source>
        <dbReference type="ARBA" id="ARBA00006521"/>
    </source>
</evidence>
<dbReference type="Gene3D" id="3.40.470.10">
    <property type="entry name" value="Uracil-DNA glycosylase-like domain"/>
    <property type="match status" value="1"/>
</dbReference>
<evidence type="ECO:0000256" key="1">
    <source>
        <dbReference type="ARBA" id="ARBA00001400"/>
    </source>
</evidence>
<evidence type="ECO:0000256" key="5">
    <source>
        <dbReference type="ARBA" id="ARBA00022485"/>
    </source>
</evidence>
<gene>
    <name evidence="13" type="ORF">CO058_03015</name>
</gene>
<dbReference type="GO" id="GO:0051539">
    <property type="term" value="F:4 iron, 4 sulfur cluster binding"/>
    <property type="evidence" value="ECO:0007669"/>
    <property type="project" value="UniProtKB-KW"/>
</dbReference>
<keyword evidence="6" id="KW-0479">Metal-binding</keyword>
<dbReference type="SUPFAM" id="SSF52141">
    <property type="entry name" value="Uracil-DNA glycosylase-like"/>
    <property type="match status" value="1"/>
</dbReference>
<sequence>MSNSELEKIRKEISACTKCALCKSAIQAVPGSGNPNADIVFIGEAPGFYEDQQGVPFVGRSGKLLDFLLGQIRLSRDDVWIGNIIKHRPPDNRDPSPEEISTCKAFLTRQLEAINPKIIITLGRFSMNYFLPNATISMSHGKPHQLGKYTLYPLYHPAAGLRNPSMKIQLIEDFLKIPDIIEKTNLI</sequence>
<evidence type="ECO:0000256" key="8">
    <source>
        <dbReference type="ARBA" id="ARBA00022801"/>
    </source>
</evidence>
<organism evidence="13 14">
    <name type="scientific">candidate division WWE3 bacterium CG_4_9_14_0_2_um_filter_35_11</name>
    <dbReference type="NCBI Taxonomy" id="1975077"/>
    <lineage>
        <taxon>Bacteria</taxon>
        <taxon>Katanobacteria</taxon>
    </lineage>
</organism>
<dbReference type="PANTHER" id="PTHR33693:SF1">
    <property type="entry name" value="TYPE-4 URACIL-DNA GLYCOSYLASE"/>
    <property type="match status" value="1"/>
</dbReference>
<keyword evidence="7" id="KW-0227">DNA damage</keyword>
<keyword evidence="5" id="KW-0004">4Fe-4S</keyword>
<evidence type="ECO:0000256" key="11">
    <source>
        <dbReference type="ARBA" id="ARBA00023204"/>
    </source>
</evidence>
<evidence type="ECO:0000313" key="13">
    <source>
        <dbReference type="EMBL" id="PJC23553.1"/>
    </source>
</evidence>
<dbReference type="PANTHER" id="PTHR33693">
    <property type="entry name" value="TYPE-5 URACIL-DNA GLYCOSYLASE"/>
    <property type="match status" value="1"/>
</dbReference>
<accession>A0A2M8ELD4</accession>
<evidence type="ECO:0000313" key="14">
    <source>
        <dbReference type="Proteomes" id="UP000229756"/>
    </source>
</evidence>
<evidence type="ECO:0000256" key="3">
    <source>
        <dbReference type="ARBA" id="ARBA00012030"/>
    </source>
</evidence>
<keyword evidence="8" id="KW-0378">Hydrolase</keyword>
<comment type="caution">
    <text evidence="13">The sequence shown here is derived from an EMBL/GenBank/DDBJ whole genome shotgun (WGS) entry which is preliminary data.</text>
</comment>
<dbReference type="InterPro" id="IPR005273">
    <property type="entry name" value="Ura-DNA_glyco_family4"/>
</dbReference>
<comment type="catalytic activity">
    <reaction evidence="1">
        <text>Hydrolyzes single-stranded DNA or mismatched double-stranded DNA and polynucleotides, releasing free uracil.</text>
        <dbReference type="EC" id="3.2.2.27"/>
    </reaction>
</comment>
<evidence type="ECO:0000256" key="7">
    <source>
        <dbReference type="ARBA" id="ARBA00022763"/>
    </source>
</evidence>
<dbReference type="CDD" id="cd10030">
    <property type="entry name" value="UDG-F4_TTUDGA_SPO1dp_like"/>
    <property type="match status" value="1"/>
</dbReference>
<keyword evidence="9" id="KW-0408">Iron</keyword>
<dbReference type="Pfam" id="PF03167">
    <property type="entry name" value="UDG"/>
    <property type="match status" value="1"/>
</dbReference>
<evidence type="ECO:0000259" key="12">
    <source>
        <dbReference type="SMART" id="SM00986"/>
    </source>
</evidence>
<dbReference type="InterPro" id="IPR036895">
    <property type="entry name" value="Uracil-DNA_glycosylase-like_sf"/>
</dbReference>
<protein>
    <recommendedName>
        <fullName evidence="4">Type-4 uracil-DNA glycosylase</fullName>
        <ecNumber evidence="3">3.2.2.27</ecNumber>
    </recommendedName>
</protein>
<dbReference type="NCBIfam" id="TIGR00758">
    <property type="entry name" value="UDG_fam4"/>
    <property type="match status" value="1"/>
</dbReference>
<feature type="domain" description="Uracil-DNA glycosylase-like" evidence="12">
    <location>
        <begin position="30"/>
        <end position="175"/>
    </location>
</feature>
<evidence type="ECO:0000256" key="6">
    <source>
        <dbReference type="ARBA" id="ARBA00022723"/>
    </source>
</evidence>
<keyword evidence="10" id="KW-0411">Iron-sulfur</keyword>
<dbReference type="SMART" id="SM00986">
    <property type="entry name" value="UDG"/>
    <property type="match status" value="1"/>
</dbReference>
<dbReference type="Proteomes" id="UP000229756">
    <property type="component" value="Unassembled WGS sequence"/>
</dbReference>
<evidence type="ECO:0000256" key="9">
    <source>
        <dbReference type="ARBA" id="ARBA00023004"/>
    </source>
</evidence>
<dbReference type="AlphaFoldDB" id="A0A2M8ELD4"/>
<evidence type="ECO:0000256" key="10">
    <source>
        <dbReference type="ARBA" id="ARBA00023014"/>
    </source>
</evidence>
<name>A0A2M8ELD4_UNCKA</name>
<dbReference type="EC" id="3.2.2.27" evidence="3"/>
<proteinExistence type="inferred from homology"/>
<dbReference type="SMART" id="SM00987">
    <property type="entry name" value="UreE_C"/>
    <property type="match status" value="1"/>
</dbReference>